<evidence type="ECO:0000313" key="1">
    <source>
        <dbReference type="EMBL" id="KAK7026171.1"/>
    </source>
</evidence>
<dbReference type="EMBL" id="JAWWNJ010000032">
    <property type="protein sequence ID" value="KAK7026171.1"/>
    <property type="molecule type" value="Genomic_DNA"/>
</dbReference>
<evidence type="ECO:0008006" key="3">
    <source>
        <dbReference type="Google" id="ProtNLM"/>
    </source>
</evidence>
<comment type="caution">
    <text evidence="1">The sequence shown here is derived from an EMBL/GenBank/DDBJ whole genome shotgun (WGS) entry which is preliminary data.</text>
</comment>
<gene>
    <name evidence="1" type="ORF">R3P38DRAFT_1023893</name>
</gene>
<dbReference type="Proteomes" id="UP001362999">
    <property type="component" value="Unassembled WGS sequence"/>
</dbReference>
<evidence type="ECO:0000313" key="2">
    <source>
        <dbReference type="Proteomes" id="UP001362999"/>
    </source>
</evidence>
<proteinExistence type="predicted"/>
<accession>A0AAW0BIF8</accession>
<keyword evidence="2" id="KW-1185">Reference proteome</keyword>
<organism evidence="1 2">
    <name type="scientific">Favolaschia claudopus</name>
    <dbReference type="NCBI Taxonomy" id="2862362"/>
    <lineage>
        <taxon>Eukaryota</taxon>
        <taxon>Fungi</taxon>
        <taxon>Dikarya</taxon>
        <taxon>Basidiomycota</taxon>
        <taxon>Agaricomycotina</taxon>
        <taxon>Agaricomycetes</taxon>
        <taxon>Agaricomycetidae</taxon>
        <taxon>Agaricales</taxon>
        <taxon>Marasmiineae</taxon>
        <taxon>Mycenaceae</taxon>
        <taxon>Favolaschia</taxon>
    </lineage>
</organism>
<sequence length="93" mass="10339">MLSLTAAPLVGFCWIFQTSSHSFSRTTFPPNHHQARPSLIPATGVKEILVFETLSSIFQGNLDLKELTVPSNIQCYLFFFVFPPTEPGVNPRG</sequence>
<dbReference type="AlphaFoldDB" id="A0AAW0BIF8"/>
<reference evidence="1 2" key="1">
    <citation type="journal article" date="2024" name="J Genomics">
        <title>Draft genome sequencing and assembly of Favolaschia claudopus CIRM-BRFM 2984 isolated from oak limbs.</title>
        <authorList>
            <person name="Navarro D."/>
            <person name="Drula E."/>
            <person name="Chaduli D."/>
            <person name="Cazenave R."/>
            <person name="Ahrendt S."/>
            <person name="Wang J."/>
            <person name="Lipzen A."/>
            <person name="Daum C."/>
            <person name="Barry K."/>
            <person name="Grigoriev I.V."/>
            <person name="Favel A."/>
            <person name="Rosso M.N."/>
            <person name="Martin F."/>
        </authorList>
    </citation>
    <scope>NUCLEOTIDE SEQUENCE [LARGE SCALE GENOMIC DNA]</scope>
    <source>
        <strain evidence="1 2">CIRM-BRFM 2984</strain>
    </source>
</reference>
<protein>
    <recommendedName>
        <fullName evidence="3">Secreted protein</fullName>
    </recommendedName>
</protein>
<name>A0AAW0BIF8_9AGAR</name>